<sequence length="246" mass="27187">MSSVALSAASLAPVFLARGWGRRREGAPVLVSGVASQKCRIRGAMVEPDDPNKLRFAPGVLKETVLNVVPEPVRQLPWEKAERVLINKAIFIGQKALKWVLIALLVTCSLSDFLFAITRSRELLAPIGLYAGCLLTDFLKEVAVDYSGDTWDAYLPKFLIAVGCFFTILKFASGRCALGARIFLLHVANGGFMQIFWLWRTMTSQTEADCNAGKQLLYLCTQLKISSRDKGEAQLYKQVVPDHHVA</sequence>
<evidence type="ECO:0000313" key="1">
    <source>
        <dbReference type="EMBL" id="KAI4366507.1"/>
    </source>
</evidence>
<accession>A0ACB9QKV5</accession>
<organism evidence="1 2">
    <name type="scientific">Melastoma candidum</name>
    <dbReference type="NCBI Taxonomy" id="119954"/>
    <lineage>
        <taxon>Eukaryota</taxon>
        <taxon>Viridiplantae</taxon>
        <taxon>Streptophyta</taxon>
        <taxon>Embryophyta</taxon>
        <taxon>Tracheophyta</taxon>
        <taxon>Spermatophyta</taxon>
        <taxon>Magnoliopsida</taxon>
        <taxon>eudicotyledons</taxon>
        <taxon>Gunneridae</taxon>
        <taxon>Pentapetalae</taxon>
        <taxon>rosids</taxon>
        <taxon>malvids</taxon>
        <taxon>Myrtales</taxon>
        <taxon>Melastomataceae</taxon>
        <taxon>Melastomatoideae</taxon>
        <taxon>Melastomateae</taxon>
        <taxon>Melastoma</taxon>
    </lineage>
</organism>
<reference evidence="2" key="1">
    <citation type="journal article" date="2023" name="Front. Plant Sci.">
        <title>Chromosomal-level genome assembly of Melastoma candidum provides insights into trichome evolution.</title>
        <authorList>
            <person name="Zhong Y."/>
            <person name="Wu W."/>
            <person name="Sun C."/>
            <person name="Zou P."/>
            <person name="Liu Y."/>
            <person name="Dai S."/>
            <person name="Zhou R."/>
        </authorList>
    </citation>
    <scope>NUCLEOTIDE SEQUENCE [LARGE SCALE GENOMIC DNA]</scope>
</reference>
<comment type="caution">
    <text evidence="1">The sequence shown here is derived from an EMBL/GenBank/DDBJ whole genome shotgun (WGS) entry which is preliminary data.</text>
</comment>
<name>A0ACB9QKV5_9MYRT</name>
<gene>
    <name evidence="1" type="ORF">MLD38_022378</name>
</gene>
<protein>
    <submittedName>
        <fullName evidence="1">Uncharacterized protein</fullName>
    </submittedName>
</protein>
<evidence type="ECO:0000313" key="2">
    <source>
        <dbReference type="Proteomes" id="UP001057402"/>
    </source>
</evidence>
<keyword evidence="2" id="KW-1185">Reference proteome</keyword>
<dbReference type="EMBL" id="CM042885">
    <property type="protein sequence ID" value="KAI4366507.1"/>
    <property type="molecule type" value="Genomic_DNA"/>
</dbReference>
<dbReference type="Proteomes" id="UP001057402">
    <property type="component" value="Chromosome 6"/>
</dbReference>
<proteinExistence type="predicted"/>